<feature type="region of interest" description="Disordered" evidence="1">
    <location>
        <begin position="1"/>
        <end position="20"/>
    </location>
</feature>
<name>D6Z9U5_SEGRD</name>
<evidence type="ECO:0000313" key="4">
    <source>
        <dbReference type="Proteomes" id="UP000002247"/>
    </source>
</evidence>
<feature type="compositionally biased region" description="Polar residues" evidence="1">
    <location>
        <begin position="57"/>
        <end position="73"/>
    </location>
</feature>
<keyword evidence="2" id="KW-0812">Transmembrane</keyword>
<dbReference type="EMBL" id="CP001958">
    <property type="protein sequence ID" value="ADG98615.1"/>
    <property type="molecule type" value="Genomic_DNA"/>
</dbReference>
<dbReference type="HOGENOM" id="CLU_2571902_0_0_11"/>
<dbReference type="STRING" id="640132.Srot_2163"/>
<proteinExistence type="predicted"/>
<organism evidence="3 4">
    <name type="scientific">Segniliparus rotundus (strain ATCC BAA-972 / CDC 1076 / CIP 108378 / DSM 44985 / JCM 13578)</name>
    <dbReference type="NCBI Taxonomy" id="640132"/>
    <lineage>
        <taxon>Bacteria</taxon>
        <taxon>Bacillati</taxon>
        <taxon>Actinomycetota</taxon>
        <taxon>Actinomycetes</taxon>
        <taxon>Mycobacteriales</taxon>
        <taxon>Segniliparaceae</taxon>
        <taxon>Segniliparus</taxon>
    </lineage>
</organism>
<keyword evidence="4" id="KW-1185">Reference proteome</keyword>
<dbReference type="Pfam" id="PF11021">
    <property type="entry name" value="DUF2613"/>
    <property type="match status" value="1"/>
</dbReference>
<dbReference type="Proteomes" id="UP000002247">
    <property type="component" value="Chromosome"/>
</dbReference>
<reference evidence="3 4" key="1">
    <citation type="journal article" date="2010" name="Stand. Genomic Sci.">
        <title>Complete genome sequence of Segniliparus rotundus type strain (CDC 1076).</title>
        <authorList>
            <person name="Sikorski J."/>
            <person name="Lapidus A."/>
            <person name="Copeland A."/>
            <person name="Misra M."/>
            <person name="Glavina Del Rio T."/>
            <person name="Nolan M."/>
            <person name="Lucas S."/>
            <person name="Chen F."/>
            <person name="Tice H."/>
            <person name="Cheng J.F."/>
            <person name="Jando M."/>
            <person name="Schneider S."/>
            <person name="Bruce D."/>
            <person name="Goodwin L."/>
            <person name="Pitluck S."/>
            <person name="Liolios K."/>
            <person name="Mikhailova N."/>
            <person name="Pati A."/>
            <person name="Ivanova N."/>
            <person name="Mavromatis K."/>
            <person name="Chen A."/>
            <person name="Palaniappan K."/>
            <person name="Chertkov O."/>
            <person name="Land M."/>
            <person name="Hauser L."/>
            <person name="Chang Y.J."/>
            <person name="Jeffries C.D."/>
            <person name="Brettin T."/>
            <person name="Detter J.C."/>
            <person name="Han C."/>
            <person name="Rohde M."/>
            <person name="Goker M."/>
            <person name="Bristow J."/>
            <person name="Eisen J.A."/>
            <person name="Markowitz V."/>
            <person name="Hugenholtz P."/>
            <person name="Kyrpides N.C."/>
            <person name="Klenk H.P."/>
        </authorList>
    </citation>
    <scope>NUCLEOTIDE SEQUENCE [LARGE SCALE GENOMIC DNA]</scope>
    <source>
        <strain evidence="4">ATCC BAA-972 / CDC 1076 / CIP 108378 / DSM 44985 / JCM 13578</strain>
    </source>
</reference>
<evidence type="ECO:0000313" key="3">
    <source>
        <dbReference type="EMBL" id="ADG98615.1"/>
    </source>
</evidence>
<gene>
    <name evidence="3" type="ordered locus">Srot_2163</name>
</gene>
<evidence type="ECO:0000256" key="1">
    <source>
        <dbReference type="SAM" id="MobiDB-lite"/>
    </source>
</evidence>
<feature type="transmembrane region" description="Helical" evidence="2">
    <location>
        <begin position="33"/>
        <end position="54"/>
    </location>
</feature>
<dbReference type="AlphaFoldDB" id="D6Z9U5"/>
<feature type="region of interest" description="Disordered" evidence="1">
    <location>
        <begin position="57"/>
        <end position="81"/>
    </location>
</feature>
<accession>D6Z9U5</accession>
<protein>
    <submittedName>
        <fullName evidence="3">Uncharacterized protein</fullName>
    </submittedName>
</protein>
<dbReference type="RefSeq" id="WP_013139065.1">
    <property type="nucleotide sequence ID" value="NC_014168.1"/>
</dbReference>
<evidence type="ECO:0000256" key="2">
    <source>
        <dbReference type="SAM" id="Phobius"/>
    </source>
</evidence>
<dbReference type="InterPro" id="IPR022566">
    <property type="entry name" value="DUF2613"/>
</dbReference>
<sequence length="81" mass="8342">MSYSPDQPPRSSWPVETGSGAPHELRAKLLPPVIAAVAGIVAAVPLVLIATAAFTQDSRPAVSTPSNPDQSLLGQVPYGSH</sequence>
<keyword evidence="2" id="KW-1133">Transmembrane helix</keyword>
<dbReference type="KEGG" id="srt:Srot_2163"/>
<keyword evidence="2" id="KW-0472">Membrane</keyword>